<gene>
    <name evidence="1" type="ORF">V6R86_00410</name>
</gene>
<dbReference type="Pfam" id="PF13689">
    <property type="entry name" value="DUF4154"/>
    <property type="match status" value="1"/>
</dbReference>
<evidence type="ECO:0000313" key="2">
    <source>
        <dbReference type="Proteomes" id="UP001382935"/>
    </source>
</evidence>
<accession>A0ABZ2FY06</accession>
<sequence>MLLGLAALPTGAVAQSSEAAVKAAFLPRFARYVAWPPQARPRGGEAISLCLVGGDPFGRLIDSAAQGQSVDGRRLIVRRMTDPSSAGSCDIAYVQGTRTMPVGQMLTAMSNRPVLTVTDAANSGQRGIIHFAIVSGRVRFFIDQASARQKGLTVSSRLLALAVGVRP</sequence>
<protein>
    <submittedName>
        <fullName evidence="1">YfiR family protein</fullName>
    </submittedName>
</protein>
<dbReference type="EMBL" id="CP145607">
    <property type="protein sequence ID" value="WWM69203.1"/>
    <property type="molecule type" value="Genomic_DNA"/>
</dbReference>
<dbReference type="RefSeq" id="WP_338501113.1">
    <property type="nucleotide sequence ID" value="NZ_CP145607.1"/>
</dbReference>
<proteinExistence type="predicted"/>
<evidence type="ECO:0000313" key="1">
    <source>
        <dbReference type="EMBL" id="WWM69203.1"/>
    </source>
</evidence>
<dbReference type="Proteomes" id="UP001382935">
    <property type="component" value="Chromosome"/>
</dbReference>
<keyword evidence="2" id="KW-1185">Reference proteome</keyword>
<organism evidence="1 2">
    <name type="scientific">Sphingomonas kaistensis</name>
    <dbReference type="NCBI Taxonomy" id="298708"/>
    <lineage>
        <taxon>Bacteria</taxon>
        <taxon>Pseudomonadati</taxon>
        <taxon>Pseudomonadota</taxon>
        <taxon>Alphaproteobacteria</taxon>
        <taxon>Sphingomonadales</taxon>
        <taxon>Sphingomonadaceae</taxon>
        <taxon>Sphingomonas</taxon>
    </lineage>
</organism>
<name>A0ABZ2FY06_9SPHN</name>
<dbReference type="InterPro" id="IPR025293">
    <property type="entry name" value="YfiR/HmsC-like"/>
</dbReference>
<reference evidence="1 2" key="1">
    <citation type="submission" date="2024-02" db="EMBL/GenBank/DDBJ databases">
        <title>Full genome sequence of Sphingomonas kaistensis.</title>
        <authorList>
            <person name="Poletto B.L."/>
            <person name="Silva G."/>
            <person name="Galante D."/>
            <person name="Campos K.R."/>
            <person name="Santos M.B.N."/>
            <person name="Sacchi C.T."/>
        </authorList>
    </citation>
    <scope>NUCLEOTIDE SEQUENCE [LARGE SCALE GENOMIC DNA]</scope>
    <source>
        <strain evidence="1 2">MA4R</strain>
    </source>
</reference>